<protein>
    <submittedName>
        <fullName evidence="1">Uncharacterized protein</fullName>
    </submittedName>
</protein>
<accession>A0AAD8JE91</accession>
<proteinExistence type="predicted"/>
<dbReference type="Proteomes" id="UP001237642">
    <property type="component" value="Unassembled WGS sequence"/>
</dbReference>
<reference evidence="1" key="1">
    <citation type="submission" date="2023-02" db="EMBL/GenBank/DDBJ databases">
        <title>Genome of toxic invasive species Heracleum sosnowskyi carries increased number of genes despite the absence of recent whole-genome duplications.</title>
        <authorList>
            <person name="Schelkunov M."/>
            <person name="Shtratnikova V."/>
            <person name="Makarenko M."/>
            <person name="Klepikova A."/>
            <person name="Omelchenko D."/>
            <person name="Novikova G."/>
            <person name="Obukhova E."/>
            <person name="Bogdanov V."/>
            <person name="Penin A."/>
            <person name="Logacheva M."/>
        </authorList>
    </citation>
    <scope>NUCLEOTIDE SEQUENCE</scope>
    <source>
        <strain evidence="1">Hsosn_3</strain>
        <tissue evidence="1">Leaf</tissue>
    </source>
</reference>
<evidence type="ECO:0000313" key="2">
    <source>
        <dbReference type="Proteomes" id="UP001237642"/>
    </source>
</evidence>
<dbReference type="SUPFAM" id="SSF52047">
    <property type="entry name" value="RNI-like"/>
    <property type="match status" value="1"/>
</dbReference>
<gene>
    <name evidence="1" type="ORF">POM88_002585</name>
</gene>
<dbReference type="PANTHER" id="PTHR31900">
    <property type="entry name" value="F-BOX/RNI SUPERFAMILY PROTEIN-RELATED"/>
    <property type="match status" value="1"/>
</dbReference>
<sequence length="424" mass="47753">MGSSAVRRARIIAENEGEDRVSGLPDEQSVSKKRFRGCVVEKFIQYAISRNVQELHICFGINFKHKPYKLSTFSSKFLEKLTLGMQLEESPLESDIWVLPALTTLHLKCSYTYGVNYKLHESWLTSLPALRTLTLDFWDLSETSFSLPNLTTLELFYCKLPRIVWNLPALLTLHLGTSDIPKNMSELFSALVNLQNLTLNIWEEESMKREYFISCPQLLNLDIWTQCYAPPANIVVSAPQLRNFSSFGIFAIKFGVPELENVNIKLKDWFNYAGPLDTKKYYQRFTCMLSGLGTAKNLSFDLESIEALSEISGFLASISSPFYNLKYVKLPEDHKESNMSTALRSYLLGGSPRATIVTSLPQKNRILQAPVPVVAENAGHEPLASPAEELELRALRMEILTEIQNDMGTNLAAGFIGDDLLSGL</sequence>
<keyword evidence="2" id="KW-1185">Reference proteome</keyword>
<comment type="caution">
    <text evidence="1">The sequence shown here is derived from an EMBL/GenBank/DDBJ whole genome shotgun (WGS) entry which is preliminary data.</text>
</comment>
<reference evidence="1" key="2">
    <citation type="submission" date="2023-05" db="EMBL/GenBank/DDBJ databases">
        <authorList>
            <person name="Schelkunov M.I."/>
        </authorList>
    </citation>
    <scope>NUCLEOTIDE SEQUENCE</scope>
    <source>
        <strain evidence="1">Hsosn_3</strain>
        <tissue evidence="1">Leaf</tissue>
    </source>
</reference>
<evidence type="ECO:0000313" key="1">
    <source>
        <dbReference type="EMBL" id="KAK1402980.1"/>
    </source>
</evidence>
<dbReference type="InterPro" id="IPR050232">
    <property type="entry name" value="FBL13/AtMIF1-like"/>
</dbReference>
<organism evidence="1 2">
    <name type="scientific">Heracleum sosnowskyi</name>
    <dbReference type="NCBI Taxonomy" id="360622"/>
    <lineage>
        <taxon>Eukaryota</taxon>
        <taxon>Viridiplantae</taxon>
        <taxon>Streptophyta</taxon>
        <taxon>Embryophyta</taxon>
        <taxon>Tracheophyta</taxon>
        <taxon>Spermatophyta</taxon>
        <taxon>Magnoliopsida</taxon>
        <taxon>eudicotyledons</taxon>
        <taxon>Gunneridae</taxon>
        <taxon>Pentapetalae</taxon>
        <taxon>asterids</taxon>
        <taxon>campanulids</taxon>
        <taxon>Apiales</taxon>
        <taxon>Apiaceae</taxon>
        <taxon>Apioideae</taxon>
        <taxon>apioid superclade</taxon>
        <taxon>Tordylieae</taxon>
        <taxon>Tordyliinae</taxon>
        <taxon>Heracleum</taxon>
    </lineage>
</organism>
<name>A0AAD8JE91_9APIA</name>
<dbReference type="EMBL" id="JAUIZM010000001">
    <property type="protein sequence ID" value="KAK1402980.1"/>
    <property type="molecule type" value="Genomic_DNA"/>
</dbReference>
<dbReference type="Gene3D" id="3.80.10.10">
    <property type="entry name" value="Ribonuclease Inhibitor"/>
    <property type="match status" value="1"/>
</dbReference>
<dbReference type="PANTHER" id="PTHR31900:SF34">
    <property type="entry name" value="EMB|CAB62440.1-RELATED"/>
    <property type="match status" value="1"/>
</dbReference>
<dbReference type="AlphaFoldDB" id="A0AAD8JE91"/>
<dbReference type="InterPro" id="IPR032675">
    <property type="entry name" value="LRR_dom_sf"/>
</dbReference>